<feature type="DNA-binding region" description="H-T-H motif" evidence="4">
    <location>
        <begin position="45"/>
        <end position="64"/>
    </location>
</feature>
<reference evidence="6" key="1">
    <citation type="submission" date="2021-07" db="EMBL/GenBank/DDBJ databases">
        <title>Candidatus Kaistella beijingensis sp. nov. isolated from a municipal wastewater treatment plant is involved in sludge foaming.</title>
        <authorList>
            <person name="Song Y."/>
            <person name="Liu S.-J."/>
        </authorList>
    </citation>
    <scope>NUCLEOTIDE SEQUENCE</scope>
    <source>
        <strain evidence="6">DSM 43998</strain>
    </source>
</reference>
<dbReference type="InterPro" id="IPR050109">
    <property type="entry name" value="HTH-type_TetR-like_transc_reg"/>
</dbReference>
<dbReference type="Pfam" id="PF17754">
    <property type="entry name" value="TetR_C_14"/>
    <property type="match status" value="1"/>
</dbReference>
<evidence type="ECO:0000256" key="4">
    <source>
        <dbReference type="PROSITE-ProRule" id="PRU00335"/>
    </source>
</evidence>
<feature type="domain" description="HTH tetR-type" evidence="5">
    <location>
        <begin position="22"/>
        <end position="82"/>
    </location>
</feature>
<keyword evidence="7" id="KW-1185">Reference proteome</keyword>
<organism evidence="6 7">
    <name type="scientific">Skermania pinensis</name>
    <dbReference type="NCBI Taxonomy" id="39122"/>
    <lineage>
        <taxon>Bacteria</taxon>
        <taxon>Bacillati</taxon>
        <taxon>Actinomycetota</taxon>
        <taxon>Actinomycetes</taxon>
        <taxon>Mycobacteriales</taxon>
        <taxon>Gordoniaceae</taxon>
        <taxon>Skermania</taxon>
    </lineage>
</organism>
<dbReference type="InterPro" id="IPR041347">
    <property type="entry name" value="MftR_C"/>
</dbReference>
<evidence type="ECO:0000256" key="1">
    <source>
        <dbReference type="ARBA" id="ARBA00023015"/>
    </source>
</evidence>
<protein>
    <submittedName>
        <fullName evidence="6">TetR family transcriptional regulator</fullName>
    </submittedName>
</protein>
<evidence type="ECO:0000313" key="6">
    <source>
        <dbReference type="EMBL" id="QXQ14122.1"/>
    </source>
</evidence>
<keyword evidence="3" id="KW-0804">Transcription</keyword>
<sequence>MQFVGRLICVMSAIGLRERKKAATKQALSRAAIRLAAERGLAGATAEAIAAQVGVSTRTFHNYFPAKEDAILYCAEDDVAEWVRILLDRPAAEPIWEALEFVTVGFVGDPERELDEVSLVWQLIEESPVLAARSHSLHARIGRRLGVAIAERTGTDIERDLYPNLMQTVVVCAVKTALEFALSSGREPADLIHEVFAQLRNGLPQPPVR</sequence>
<dbReference type="Gene3D" id="1.10.357.10">
    <property type="entry name" value="Tetracycline Repressor, domain 2"/>
    <property type="match status" value="1"/>
</dbReference>
<dbReference type="Pfam" id="PF00440">
    <property type="entry name" value="TetR_N"/>
    <property type="match status" value="1"/>
</dbReference>
<name>A0ABX8S8I5_9ACTN</name>
<dbReference type="Gene3D" id="1.10.10.60">
    <property type="entry name" value="Homeodomain-like"/>
    <property type="match status" value="1"/>
</dbReference>
<dbReference type="PRINTS" id="PR00455">
    <property type="entry name" value="HTHTETR"/>
</dbReference>
<gene>
    <name evidence="6" type="ORF">KV203_01325</name>
</gene>
<evidence type="ECO:0000313" key="7">
    <source>
        <dbReference type="Proteomes" id="UP000887023"/>
    </source>
</evidence>
<dbReference type="PANTHER" id="PTHR30055:SF238">
    <property type="entry name" value="MYCOFACTOCIN BIOSYNTHESIS TRANSCRIPTIONAL REGULATOR MFTR-RELATED"/>
    <property type="match status" value="1"/>
</dbReference>
<proteinExistence type="predicted"/>
<dbReference type="PROSITE" id="PS01081">
    <property type="entry name" value="HTH_TETR_1"/>
    <property type="match status" value="1"/>
</dbReference>
<accession>A0ABX8S8I5</accession>
<dbReference type="PANTHER" id="PTHR30055">
    <property type="entry name" value="HTH-TYPE TRANSCRIPTIONAL REGULATOR RUTR"/>
    <property type="match status" value="1"/>
</dbReference>
<evidence type="ECO:0000259" key="5">
    <source>
        <dbReference type="PROSITE" id="PS50977"/>
    </source>
</evidence>
<dbReference type="SUPFAM" id="SSF46689">
    <property type="entry name" value="Homeodomain-like"/>
    <property type="match status" value="1"/>
</dbReference>
<keyword evidence="1" id="KW-0805">Transcription regulation</keyword>
<evidence type="ECO:0000256" key="2">
    <source>
        <dbReference type="ARBA" id="ARBA00023125"/>
    </source>
</evidence>
<evidence type="ECO:0000256" key="3">
    <source>
        <dbReference type="ARBA" id="ARBA00023163"/>
    </source>
</evidence>
<dbReference type="EMBL" id="CP079105">
    <property type="protein sequence ID" value="QXQ14122.1"/>
    <property type="molecule type" value="Genomic_DNA"/>
</dbReference>
<dbReference type="PROSITE" id="PS50977">
    <property type="entry name" value="HTH_TETR_2"/>
    <property type="match status" value="1"/>
</dbReference>
<keyword evidence="2 4" id="KW-0238">DNA-binding</keyword>
<dbReference type="InterPro" id="IPR001647">
    <property type="entry name" value="HTH_TetR"/>
</dbReference>
<dbReference type="InterPro" id="IPR023772">
    <property type="entry name" value="DNA-bd_HTH_TetR-type_CS"/>
</dbReference>
<dbReference type="InterPro" id="IPR009057">
    <property type="entry name" value="Homeodomain-like_sf"/>
</dbReference>
<dbReference type="Proteomes" id="UP000887023">
    <property type="component" value="Chromosome"/>
</dbReference>